<dbReference type="EnsemblMetazoa" id="AALFPA23_003258.R3509">
    <property type="protein sequence ID" value="AALFPA23_003258.P3509"/>
    <property type="gene ID" value="AALFPA23_003258"/>
</dbReference>
<proteinExistence type="inferred from homology"/>
<evidence type="ECO:0000313" key="4">
    <source>
        <dbReference type="Proteomes" id="UP000069940"/>
    </source>
</evidence>
<evidence type="ECO:0000313" key="3">
    <source>
        <dbReference type="EnsemblMetazoa" id="AALFPA23_003258.P3509"/>
    </source>
</evidence>
<dbReference type="Pfam" id="PF12813">
    <property type="entry name" value="XPG_I_2"/>
    <property type="match status" value="1"/>
</dbReference>
<reference evidence="4" key="1">
    <citation type="journal article" date="2015" name="Proc. Natl. Acad. Sci. U.S.A.">
        <title>Genome sequence of the Asian Tiger mosquito, Aedes albopictus, reveals insights into its biology, genetics, and evolution.</title>
        <authorList>
            <person name="Chen X.G."/>
            <person name="Jiang X."/>
            <person name="Gu J."/>
            <person name="Xu M."/>
            <person name="Wu Y."/>
            <person name="Deng Y."/>
            <person name="Zhang C."/>
            <person name="Bonizzoni M."/>
            <person name="Dermauw W."/>
            <person name="Vontas J."/>
            <person name="Armbruster P."/>
            <person name="Huang X."/>
            <person name="Yang Y."/>
            <person name="Zhang H."/>
            <person name="He W."/>
            <person name="Peng H."/>
            <person name="Liu Y."/>
            <person name="Wu K."/>
            <person name="Chen J."/>
            <person name="Lirakis M."/>
            <person name="Topalis P."/>
            <person name="Van Leeuwen T."/>
            <person name="Hall A.B."/>
            <person name="Jiang X."/>
            <person name="Thorpe C."/>
            <person name="Mueller R.L."/>
            <person name="Sun C."/>
            <person name="Waterhouse R.M."/>
            <person name="Yan G."/>
            <person name="Tu Z.J."/>
            <person name="Fang X."/>
            <person name="James A.A."/>
        </authorList>
    </citation>
    <scope>NUCLEOTIDE SEQUENCE [LARGE SCALE GENOMIC DNA]</scope>
    <source>
        <strain evidence="4">Foshan</strain>
    </source>
</reference>
<dbReference type="RefSeq" id="XP_062717005.1">
    <property type="nucleotide sequence ID" value="XM_062861021.1"/>
</dbReference>
<reference evidence="3" key="2">
    <citation type="submission" date="2025-05" db="UniProtKB">
        <authorList>
            <consortium name="EnsemblMetazoa"/>
        </authorList>
    </citation>
    <scope>IDENTIFICATION</scope>
    <source>
        <strain evidence="3">Foshan</strain>
    </source>
</reference>
<accession>A0ABM1XVF3</accession>
<name>A0ABM1XVF3_AEDAL</name>
<dbReference type="PANTHER" id="PTHR15976:SF16">
    <property type="entry name" value="ASTEROID DOMAIN-CONTAINING PROTEIN"/>
    <property type="match status" value="1"/>
</dbReference>
<organism evidence="3 4">
    <name type="scientific">Aedes albopictus</name>
    <name type="common">Asian tiger mosquito</name>
    <name type="synonym">Stegomyia albopicta</name>
    <dbReference type="NCBI Taxonomy" id="7160"/>
    <lineage>
        <taxon>Eukaryota</taxon>
        <taxon>Metazoa</taxon>
        <taxon>Ecdysozoa</taxon>
        <taxon>Arthropoda</taxon>
        <taxon>Hexapoda</taxon>
        <taxon>Insecta</taxon>
        <taxon>Pterygota</taxon>
        <taxon>Neoptera</taxon>
        <taxon>Endopterygota</taxon>
        <taxon>Diptera</taxon>
        <taxon>Nematocera</taxon>
        <taxon>Culicoidea</taxon>
        <taxon>Culicidae</taxon>
        <taxon>Culicinae</taxon>
        <taxon>Aedini</taxon>
        <taxon>Aedes</taxon>
        <taxon>Stegomyia</taxon>
    </lineage>
</organism>
<feature type="domain" description="Asteroid" evidence="2">
    <location>
        <begin position="158"/>
        <end position="272"/>
    </location>
</feature>
<protein>
    <recommendedName>
        <fullName evidence="2">Asteroid domain-containing protein</fullName>
    </recommendedName>
</protein>
<comment type="similarity">
    <text evidence="1">Belongs to the constitutive coactivator of PPAR-gamma family.</text>
</comment>
<dbReference type="InterPro" id="IPR039436">
    <property type="entry name" value="Asteroid_dom"/>
</dbReference>
<dbReference type="InterPro" id="IPR026784">
    <property type="entry name" value="Coact_PPARg"/>
</dbReference>
<evidence type="ECO:0000256" key="1">
    <source>
        <dbReference type="ARBA" id="ARBA00009495"/>
    </source>
</evidence>
<dbReference type="PANTHER" id="PTHR15976">
    <property type="entry name" value="CONSTITUTIVE COACTIVATOR OF PEROXISOME PROLIFERATOR-ACTIVATED RECEPTOR GAMMA"/>
    <property type="match status" value="1"/>
</dbReference>
<evidence type="ECO:0000259" key="2">
    <source>
        <dbReference type="Pfam" id="PF12813"/>
    </source>
</evidence>
<dbReference type="Proteomes" id="UP000069940">
    <property type="component" value="Unassembled WGS sequence"/>
</dbReference>
<sequence length="586" mass="68034">MGVVYLHSFVKQNVPNGSFPINIKDEIRAHYNKTKTPPIIVMDLMCLVRPFIRVDKSGVICGGRFNEMSRHMDTFFSELVNLGVKLHFFCDGPVRMMSPEAWCKRADDRYRQMINLMDAIDAGDSFETLGTYKLPFHYVSAVEQSAMRHGEYHWATARECDQEMAAFAKETGALAIMTNDSDMLIYEGSWRFWCVHELSVTKFTMMEYDRVALRAHLGLDPAQMPLLATLVGNDLVDSKALGNFHHRIGRHSNGHRGKNNISNVAMFIKEHMDLTDERILIEALEFCVNRRALMERFRESLGCYRMNYRAFNERYQHDPIETILMSRKVSLFYQMWHMNNIECPTHMIDLREELLGQAVLRLKISLIIRMGGVILHQRQMQRRMVDYSECHIMTKLHHTAEYTVHHYSVEFPDRVQPPSLEELLSNDPVSQQDLLHVKHNLVSWIVSDRLDHSLLEAIPLSLQTTVLTLYCLVERRILKLFEADLLLRVAYDVAFDRYDPETIPYPRTVASRPFRVAFVFQEVHSRIAEAYILVGLSNDLVEAPPLFDGVLFHNRYADWQNGLDPLLMDGIEQLRIYSSIAEREEA</sequence>
<dbReference type="GeneID" id="109410466"/>
<dbReference type="InterPro" id="IPR029060">
    <property type="entry name" value="PIN-like_dom_sf"/>
</dbReference>
<keyword evidence="4" id="KW-1185">Reference proteome</keyword>
<dbReference type="Gene3D" id="3.40.50.1010">
    <property type="entry name" value="5'-nuclease"/>
    <property type="match status" value="1"/>
</dbReference>
<dbReference type="SUPFAM" id="SSF88723">
    <property type="entry name" value="PIN domain-like"/>
    <property type="match status" value="1"/>
</dbReference>